<dbReference type="GeneID" id="64664995"/>
<feature type="signal peptide" evidence="1">
    <location>
        <begin position="1"/>
        <end position="27"/>
    </location>
</feature>
<dbReference type="EMBL" id="JABBWK010000168">
    <property type="protein sequence ID" value="KAG1889003.1"/>
    <property type="molecule type" value="Genomic_DNA"/>
</dbReference>
<evidence type="ECO:0000313" key="3">
    <source>
        <dbReference type="EMBL" id="KAG1889003.1"/>
    </source>
</evidence>
<sequence>MAQRPRVTHRPLLRTLEMLLEMLLVQSVYPCTSVAEWITGMCQTAGRLKMNIVICQAQIKRTDLVQANGLQM</sequence>
<feature type="chain" id="PRO_5042441198" description="Secreted protein" evidence="1">
    <location>
        <begin position="28"/>
        <end position="72"/>
    </location>
</feature>
<keyword evidence="1" id="KW-0732">Signal</keyword>
<dbReference type="EMBL" id="JABBWK010000243">
    <property type="protein sequence ID" value="KAG1886881.1"/>
    <property type="molecule type" value="Genomic_DNA"/>
</dbReference>
<keyword evidence="4" id="KW-1185">Reference proteome</keyword>
<protein>
    <recommendedName>
        <fullName evidence="5">Secreted protein</fullName>
    </recommendedName>
</protein>
<dbReference type="AlphaFoldDB" id="A0AAD4HD47"/>
<dbReference type="Proteomes" id="UP001195769">
    <property type="component" value="Unassembled WGS sequence"/>
</dbReference>
<reference evidence="3" key="1">
    <citation type="journal article" date="2020" name="New Phytol.">
        <title>Comparative genomics reveals dynamic genome evolution in host specialist ectomycorrhizal fungi.</title>
        <authorList>
            <person name="Lofgren L.A."/>
            <person name="Nguyen N.H."/>
            <person name="Vilgalys R."/>
            <person name="Ruytinx J."/>
            <person name="Liao H.L."/>
            <person name="Branco S."/>
            <person name="Kuo A."/>
            <person name="LaButti K."/>
            <person name="Lipzen A."/>
            <person name="Andreopoulos W."/>
            <person name="Pangilinan J."/>
            <person name="Riley R."/>
            <person name="Hundley H."/>
            <person name="Na H."/>
            <person name="Barry K."/>
            <person name="Grigoriev I.V."/>
            <person name="Stajich J.E."/>
            <person name="Kennedy P.G."/>
        </authorList>
    </citation>
    <scope>NUCLEOTIDE SEQUENCE</scope>
    <source>
        <strain evidence="3">FC203</strain>
    </source>
</reference>
<evidence type="ECO:0000313" key="2">
    <source>
        <dbReference type="EMBL" id="KAG1886881.1"/>
    </source>
</evidence>
<name>A0AAD4HD47_9AGAM</name>
<accession>A0AAD4HD47</accession>
<dbReference type="RefSeq" id="XP_041217322.1">
    <property type="nucleotide sequence ID" value="XM_041370697.1"/>
</dbReference>
<comment type="caution">
    <text evidence="3">The sequence shown here is derived from an EMBL/GenBank/DDBJ whole genome shotgun (WGS) entry which is preliminary data.</text>
</comment>
<evidence type="ECO:0000313" key="4">
    <source>
        <dbReference type="Proteomes" id="UP001195769"/>
    </source>
</evidence>
<evidence type="ECO:0008006" key="5">
    <source>
        <dbReference type="Google" id="ProtNLM"/>
    </source>
</evidence>
<proteinExistence type="predicted"/>
<organism evidence="3 4">
    <name type="scientific">Suillus fuscotomentosus</name>
    <dbReference type="NCBI Taxonomy" id="1912939"/>
    <lineage>
        <taxon>Eukaryota</taxon>
        <taxon>Fungi</taxon>
        <taxon>Dikarya</taxon>
        <taxon>Basidiomycota</taxon>
        <taxon>Agaricomycotina</taxon>
        <taxon>Agaricomycetes</taxon>
        <taxon>Agaricomycetidae</taxon>
        <taxon>Boletales</taxon>
        <taxon>Suillineae</taxon>
        <taxon>Suillaceae</taxon>
        <taxon>Suillus</taxon>
    </lineage>
</organism>
<evidence type="ECO:0000256" key="1">
    <source>
        <dbReference type="SAM" id="SignalP"/>
    </source>
</evidence>
<gene>
    <name evidence="3" type="ORF">F5891DRAFT_156227</name>
    <name evidence="2" type="ORF">F5891DRAFT_280361</name>
</gene>